<dbReference type="Gene3D" id="2.60.40.3080">
    <property type="match status" value="1"/>
</dbReference>
<organism evidence="2 3">
    <name type="scientific">Reichenbachiella carrageenanivorans</name>
    <dbReference type="NCBI Taxonomy" id="2979869"/>
    <lineage>
        <taxon>Bacteria</taxon>
        <taxon>Pseudomonadati</taxon>
        <taxon>Bacteroidota</taxon>
        <taxon>Cytophagia</taxon>
        <taxon>Cytophagales</taxon>
        <taxon>Reichenbachiellaceae</taxon>
        <taxon>Reichenbachiella</taxon>
    </lineage>
</organism>
<feature type="chain" id="PRO_5047076403" description="Por secretion system C-terminal sorting domain-containing protein" evidence="1">
    <location>
        <begin position="21"/>
        <end position="112"/>
    </location>
</feature>
<evidence type="ECO:0000313" key="2">
    <source>
        <dbReference type="EMBL" id="UXX79244.1"/>
    </source>
</evidence>
<keyword evidence="1" id="KW-0732">Signal</keyword>
<evidence type="ECO:0000256" key="1">
    <source>
        <dbReference type="SAM" id="SignalP"/>
    </source>
</evidence>
<name>A0ABY6CZ93_9BACT</name>
<sequence>MKVLSLLVIATLTLSSVATAKIHGADAKETAEVKANIVNINGNMIFVQLENPADSKVKIVITDEAGITLYSETVKKDVKTVKRYDVSNLPAGTYSYEVYNDAYSIKKKIEKK</sequence>
<dbReference type="Proteomes" id="UP001062165">
    <property type="component" value="Chromosome"/>
</dbReference>
<protein>
    <recommendedName>
        <fullName evidence="4">Por secretion system C-terminal sorting domain-containing protein</fullName>
    </recommendedName>
</protein>
<gene>
    <name evidence="2" type="ORF">N7E81_17970</name>
</gene>
<dbReference type="RefSeq" id="WP_263050987.1">
    <property type="nucleotide sequence ID" value="NZ_CP106735.1"/>
</dbReference>
<evidence type="ECO:0000313" key="3">
    <source>
        <dbReference type="Proteomes" id="UP001062165"/>
    </source>
</evidence>
<dbReference type="EMBL" id="CP106735">
    <property type="protein sequence ID" value="UXX79244.1"/>
    <property type="molecule type" value="Genomic_DNA"/>
</dbReference>
<feature type="signal peptide" evidence="1">
    <location>
        <begin position="1"/>
        <end position="20"/>
    </location>
</feature>
<keyword evidence="3" id="KW-1185">Reference proteome</keyword>
<accession>A0ABY6CZ93</accession>
<proteinExistence type="predicted"/>
<reference evidence="2" key="1">
    <citation type="submission" date="2022-10" db="EMBL/GenBank/DDBJ databases">
        <title>Comparative genomics and taxonomic characterization of three novel marine species of genus Reichenbachiella exhibiting antioxidant and polysaccharide degradation activities.</title>
        <authorList>
            <person name="Muhammad N."/>
            <person name="Lee Y.-J."/>
            <person name="Ko J."/>
            <person name="Kim S.-G."/>
        </authorList>
    </citation>
    <scope>NUCLEOTIDE SEQUENCE</scope>
    <source>
        <strain evidence="2">Wsw4-B4</strain>
    </source>
</reference>
<evidence type="ECO:0008006" key="4">
    <source>
        <dbReference type="Google" id="ProtNLM"/>
    </source>
</evidence>